<keyword evidence="2 4" id="KW-0371">Homeobox</keyword>
<feature type="region of interest" description="Disordered" evidence="6">
    <location>
        <begin position="404"/>
        <end position="442"/>
    </location>
</feature>
<keyword evidence="3 4" id="KW-0539">Nucleus</keyword>
<evidence type="ECO:0000256" key="3">
    <source>
        <dbReference type="ARBA" id="ARBA00023242"/>
    </source>
</evidence>
<protein>
    <submittedName>
        <fullName evidence="8">Y5</fullName>
    </submittedName>
</protein>
<evidence type="ECO:0000256" key="5">
    <source>
        <dbReference type="RuleBase" id="RU000682"/>
    </source>
</evidence>
<dbReference type="SMART" id="SM00389">
    <property type="entry name" value="HOX"/>
    <property type="match status" value="1"/>
</dbReference>
<dbReference type="Gene3D" id="1.10.10.60">
    <property type="entry name" value="Homeodomain-like"/>
    <property type="match status" value="1"/>
</dbReference>
<dbReference type="GO" id="GO:0003677">
    <property type="term" value="F:DNA binding"/>
    <property type="evidence" value="ECO:0007669"/>
    <property type="project" value="UniProtKB-UniRule"/>
</dbReference>
<name>Q02531_SCHCO</name>
<dbReference type="InterPro" id="IPR007689">
    <property type="entry name" value="AalphaY_mating_typ-dep-bd-dom"/>
</dbReference>
<accession>Q02531</accession>
<dbReference type="AlphaFoldDB" id="Q02531"/>
<dbReference type="SUPFAM" id="SSF46689">
    <property type="entry name" value="Homeodomain-like"/>
    <property type="match status" value="1"/>
</dbReference>
<dbReference type="PROSITE" id="PS00027">
    <property type="entry name" value="HOMEOBOX_1"/>
    <property type="match status" value="1"/>
</dbReference>
<feature type="compositionally biased region" description="Low complexity" evidence="6">
    <location>
        <begin position="695"/>
        <end position="717"/>
    </location>
</feature>
<keyword evidence="1 4" id="KW-0238">DNA-binding</keyword>
<dbReference type="EMBL" id="U22049">
    <property type="protein sequence ID" value="AAB65847.1"/>
    <property type="molecule type" value="Genomic_DNA"/>
</dbReference>
<feature type="compositionally biased region" description="Polar residues" evidence="6">
    <location>
        <begin position="429"/>
        <end position="438"/>
    </location>
</feature>
<proteinExistence type="predicted"/>
<evidence type="ECO:0000256" key="1">
    <source>
        <dbReference type="ARBA" id="ARBA00023125"/>
    </source>
</evidence>
<dbReference type="Pfam" id="PF00046">
    <property type="entry name" value="Homeodomain"/>
    <property type="match status" value="1"/>
</dbReference>
<dbReference type="GO" id="GO:0005634">
    <property type="term" value="C:nucleus"/>
    <property type="evidence" value="ECO:0007669"/>
    <property type="project" value="UniProtKB-SubCell"/>
</dbReference>
<organism evidence="8">
    <name type="scientific">Schizophyllum commune</name>
    <name type="common">Split gill fungus</name>
    <dbReference type="NCBI Taxonomy" id="5334"/>
    <lineage>
        <taxon>Eukaryota</taxon>
        <taxon>Fungi</taxon>
        <taxon>Dikarya</taxon>
        <taxon>Basidiomycota</taxon>
        <taxon>Agaricomycotina</taxon>
        <taxon>Agaricomycetes</taxon>
        <taxon>Agaricomycetidae</taxon>
        <taxon>Agaricales</taxon>
        <taxon>Schizophyllaceae</taxon>
        <taxon>Schizophyllum</taxon>
    </lineage>
</organism>
<feature type="region of interest" description="Disordered" evidence="6">
    <location>
        <begin position="309"/>
        <end position="379"/>
    </location>
</feature>
<evidence type="ECO:0000313" key="8">
    <source>
        <dbReference type="EMBL" id="AAB65847.1"/>
    </source>
</evidence>
<feature type="compositionally biased region" description="Low complexity" evidence="6">
    <location>
        <begin position="662"/>
        <end position="675"/>
    </location>
</feature>
<dbReference type="InterPro" id="IPR009057">
    <property type="entry name" value="Homeodomain-like_sf"/>
</dbReference>
<feature type="region of interest" description="Disordered" evidence="6">
    <location>
        <begin position="617"/>
        <end position="729"/>
    </location>
</feature>
<sequence length="920" mass="100970">MDASSSPLHSIAANARALVEIARARGAKHAPSAQRPTTVKPCFAVLPTPDYAGLRTCLSQVHLPAKVIDSAIAAYEKACVRWLSDITYHFDIAAKSVSPANYHLLELLRFQTFTRQVEKWQTQVLEFASRWREEMEKQRAHITATMGPSEKKRRKFHSEYTPLLELYFRFNAYPTWADRRALAEKTGMLTRQITVWFQNHRRRAKGPLPRMSPTDKIPMEQFEREREALARKMLPVLLSPNLRPPAPGNENVNNATPFAVAKMMAQRSKGRSKDNANQSTSQAAKKYAKKAGPSIFPGSLMDVVSECTSPKPKKLKKKKSSAVSTNVPDVEMADGTKVKRRKMKKLPGAANQGGSGAPMDVDGQRKTAPSKKSKQSAFDSANELAFAKAAYPTPSPYAWVHTRKPQDVKQKDVRMRDASKLGKGRPTSAPINPSSASTVPPRRLSSRLNAMRPPYAFPAPYNPATVPMSFSTTRPGQFAFPTDSASFGFATRGPFKRVATYPPIVTLIDLFNRLRLLSTDESPLCDETFVAHERSQVQRLRIEGLTAREASSRKVISDSYAARRAVTYVTPTAPLESMVRDLALAVRSHWIRPLVPSHPIVQPDDFAPFVARAAKRAKRKARKEKKLQEEKQIRKAEKKARKEERKKADLPRHSPSMVDAQDSSSRASVTSDASTPPRKSRKASRKSDKASRTPSVASSARTPSLSSASSRRSSGMSMPGTPRPDQSLPIVASSDFALGGDEDFAMSQDLMAQLFGEDEASSVGQMQTEEFTPDMLTFTSTAGGALSDMTADVNMPGLSNVYVSQQNVDDMGWEASLGLGAPEYAPLGSFGNESNVELNWLLDQNLLGDTQMSDLSYTAPTTSSQINILGSTYQCELGGSDSTTTSFNFNDWTFGLGPCDDGFASFGNNLNLLGGTAVAV</sequence>
<feature type="compositionally biased region" description="Basic and acidic residues" evidence="6">
    <location>
        <begin position="626"/>
        <end position="652"/>
    </location>
</feature>
<dbReference type="InterPro" id="IPR001356">
    <property type="entry name" value="HD"/>
</dbReference>
<gene>
    <name evidence="8" type="primary">y</name>
</gene>
<evidence type="ECO:0000259" key="7">
    <source>
        <dbReference type="PROSITE" id="PS50071"/>
    </source>
</evidence>
<reference evidence="8" key="1">
    <citation type="journal article" date="1996" name="Mol. Gen. Genet.">
        <title>Regions in the Z5 mating gene of Schizophyllum commune involved in Y-Z binding and recognition.</title>
        <authorList>
            <person name="Wu J."/>
            <person name="Ullrich R.C."/>
            <person name="Novotny C.P."/>
        </authorList>
    </citation>
    <scope>NUCLEOTIDE SEQUENCE</scope>
    <source>
        <strain evidence="8">1-43</strain>
    </source>
</reference>
<feature type="compositionally biased region" description="Basic and acidic residues" evidence="6">
    <location>
        <begin position="404"/>
        <end position="420"/>
    </location>
</feature>
<dbReference type="GO" id="GO:0000981">
    <property type="term" value="F:DNA-binding transcription factor activity, RNA polymerase II-specific"/>
    <property type="evidence" value="ECO:0007669"/>
    <property type="project" value="InterPro"/>
</dbReference>
<feature type="compositionally biased region" description="Basic residues" evidence="6">
    <location>
        <begin position="311"/>
        <end position="320"/>
    </location>
</feature>
<evidence type="ECO:0000256" key="4">
    <source>
        <dbReference type="PROSITE-ProRule" id="PRU00108"/>
    </source>
</evidence>
<evidence type="ECO:0000256" key="6">
    <source>
        <dbReference type="SAM" id="MobiDB-lite"/>
    </source>
</evidence>
<dbReference type="PROSITE" id="PS50071">
    <property type="entry name" value="HOMEOBOX_2"/>
    <property type="match status" value="1"/>
</dbReference>
<dbReference type="InterPro" id="IPR017970">
    <property type="entry name" value="Homeobox_CS"/>
</dbReference>
<comment type="subcellular location">
    <subcellularLocation>
        <location evidence="4 5">Nucleus</location>
    </subcellularLocation>
</comment>
<feature type="DNA-binding region" description="Homeobox" evidence="4">
    <location>
        <begin position="149"/>
        <end position="208"/>
    </location>
</feature>
<dbReference type="Pfam" id="PF04611">
    <property type="entry name" value="AalphaY_MDB"/>
    <property type="match status" value="1"/>
</dbReference>
<feature type="region of interest" description="Disordered" evidence="6">
    <location>
        <begin position="264"/>
        <end position="289"/>
    </location>
</feature>
<evidence type="ECO:0000256" key="2">
    <source>
        <dbReference type="ARBA" id="ARBA00023155"/>
    </source>
</evidence>
<dbReference type="VEuPathDB" id="FungiDB:SCHCODRAFT_02596714"/>
<dbReference type="CDD" id="cd00086">
    <property type="entry name" value="homeodomain"/>
    <property type="match status" value="1"/>
</dbReference>
<feature type="domain" description="Homeobox" evidence="7">
    <location>
        <begin position="147"/>
        <end position="207"/>
    </location>
</feature>